<protein>
    <submittedName>
        <fullName evidence="1">Uncharacterized protein</fullName>
    </submittedName>
</protein>
<dbReference type="RefSeq" id="WP_100993515.1">
    <property type="nucleotide sequence ID" value="NZ_CP025096.1"/>
</dbReference>
<evidence type="ECO:0000313" key="1">
    <source>
        <dbReference type="EMBL" id="AUD06990.1"/>
    </source>
</evidence>
<evidence type="ECO:0000313" key="2">
    <source>
        <dbReference type="Proteomes" id="UP000232883"/>
    </source>
</evidence>
<accession>A0A2K8ZAY2</accession>
<proteinExistence type="predicted"/>
<keyword evidence="2" id="KW-1185">Reference proteome</keyword>
<reference evidence="1 2" key="1">
    <citation type="submission" date="2017-11" db="EMBL/GenBank/DDBJ databases">
        <title>Taxonomic description and genome sequences of Spirosoma HA7 sp. nov., isolated from pollen microhabitat of Corylus avellana.</title>
        <authorList>
            <person name="Ambika Manirajan B."/>
            <person name="Suarez C."/>
            <person name="Ratering S."/>
            <person name="Geissler-Plaum R."/>
            <person name="Cardinale M."/>
            <person name="Sylvia S."/>
        </authorList>
    </citation>
    <scope>NUCLEOTIDE SEQUENCE [LARGE SCALE GENOMIC DNA]</scope>
    <source>
        <strain evidence="1 2">HA7</strain>
    </source>
</reference>
<dbReference type="EMBL" id="CP025096">
    <property type="protein sequence ID" value="AUD06990.1"/>
    <property type="molecule type" value="Genomic_DNA"/>
</dbReference>
<organism evidence="1 2">
    <name type="scientific">Spirosoma pollinicola</name>
    <dbReference type="NCBI Taxonomy" id="2057025"/>
    <lineage>
        <taxon>Bacteria</taxon>
        <taxon>Pseudomonadati</taxon>
        <taxon>Bacteroidota</taxon>
        <taxon>Cytophagia</taxon>
        <taxon>Cytophagales</taxon>
        <taxon>Cytophagaceae</taxon>
        <taxon>Spirosoma</taxon>
    </lineage>
</organism>
<dbReference type="KEGG" id="spir:CWM47_37335"/>
<dbReference type="Proteomes" id="UP000232883">
    <property type="component" value="Chromosome"/>
</dbReference>
<sequence>MQPDDVKTSLTYQIKEFLTYTADTDNDTIMAQYTLIEGLVDRSVIGDHLKFDVYNMGFGQENNADYAYFLHVNTVSSQPVERKGFALEGLQERMRRLLKELLA</sequence>
<gene>
    <name evidence="1" type="ORF">CWM47_37335</name>
</gene>
<name>A0A2K8ZAY2_9BACT</name>
<dbReference type="AlphaFoldDB" id="A0A2K8ZAY2"/>
<dbReference type="OrthoDB" id="969433at2"/>